<evidence type="ECO:0000313" key="3">
    <source>
        <dbReference type="EMBL" id="MBB6557587.1"/>
    </source>
</evidence>
<feature type="transmembrane region" description="Helical" evidence="1">
    <location>
        <begin position="124"/>
        <end position="146"/>
    </location>
</feature>
<dbReference type="AlphaFoldDB" id="A0A7X0P9N5"/>
<protein>
    <submittedName>
        <fullName evidence="3">Putative membrane protein</fullName>
    </submittedName>
</protein>
<dbReference type="NCBIfam" id="NF033664">
    <property type="entry name" value="PACE_transport"/>
    <property type="match status" value="1"/>
</dbReference>
<name>A0A7X0P9N5_9BURK</name>
<keyword evidence="1" id="KW-1133">Transmembrane helix</keyword>
<evidence type="ECO:0000259" key="2">
    <source>
        <dbReference type="Pfam" id="PF05232"/>
    </source>
</evidence>
<reference evidence="3 4" key="1">
    <citation type="submission" date="2020-08" db="EMBL/GenBank/DDBJ databases">
        <title>Functional genomics of gut bacteria from endangered species of beetles.</title>
        <authorList>
            <person name="Carlos-Shanley C."/>
        </authorList>
    </citation>
    <scope>NUCLEOTIDE SEQUENCE [LARGE SCALE GENOMIC DNA]</scope>
    <source>
        <strain evidence="3 4">S00198</strain>
    </source>
</reference>
<sequence>MEPRNPTTQLAAPQAAAGLQGVKRRVVYVTLYELIAIFAATAGLAFLTGQGAAHAGVIAAVAALIAVVWNLVFNWAFERWESRQEVRGRSTRRRVVHAISFEMGLVVTLVPIFAWWFSISLWQALVMDIGMIVFFLCYTFVFNWVFDHVFGLPASAQSATQA</sequence>
<dbReference type="InterPro" id="IPR007896">
    <property type="entry name" value="BTP_bacteria"/>
</dbReference>
<organism evidence="3 4">
    <name type="scientific">Acidovorax soli</name>
    <dbReference type="NCBI Taxonomy" id="592050"/>
    <lineage>
        <taxon>Bacteria</taxon>
        <taxon>Pseudomonadati</taxon>
        <taxon>Pseudomonadota</taxon>
        <taxon>Betaproteobacteria</taxon>
        <taxon>Burkholderiales</taxon>
        <taxon>Comamonadaceae</taxon>
        <taxon>Acidovorax</taxon>
    </lineage>
</organism>
<keyword evidence="1" id="KW-0812">Transmembrane</keyword>
<proteinExistence type="predicted"/>
<feature type="transmembrane region" description="Helical" evidence="1">
    <location>
        <begin position="98"/>
        <end position="118"/>
    </location>
</feature>
<feature type="transmembrane region" description="Helical" evidence="1">
    <location>
        <begin position="53"/>
        <end position="77"/>
    </location>
</feature>
<keyword evidence="4" id="KW-1185">Reference proteome</keyword>
<dbReference type="EMBL" id="JACHLK010000001">
    <property type="protein sequence ID" value="MBB6557587.1"/>
    <property type="molecule type" value="Genomic_DNA"/>
</dbReference>
<keyword evidence="1" id="KW-0472">Membrane</keyword>
<dbReference type="RefSeq" id="WP_184855034.1">
    <property type="nucleotide sequence ID" value="NZ_JACHLK010000001.1"/>
</dbReference>
<feature type="domain" description="Chlorhexidine efflux transporter" evidence="2">
    <location>
        <begin position="89"/>
        <end position="151"/>
    </location>
</feature>
<gene>
    <name evidence="3" type="ORF">HNP48_000251</name>
</gene>
<dbReference type="Proteomes" id="UP000575083">
    <property type="component" value="Unassembled WGS sequence"/>
</dbReference>
<feature type="transmembrane region" description="Helical" evidence="1">
    <location>
        <begin position="26"/>
        <end position="47"/>
    </location>
</feature>
<comment type="caution">
    <text evidence="3">The sequence shown here is derived from an EMBL/GenBank/DDBJ whole genome shotgun (WGS) entry which is preliminary data.</text>
</comment>
<evidence type="ECO:0000313" key="4">
    <source>
        <dbReference type="Proteomes" id="UP000575083"/>
    </source>
</evidence>
<dbReference type="Pfam" id="PF05232">
    <property type="entry name" value="BTP"/>
    <property type="match status" value="2"/>
</dbReference>
<evidence type="ECO:0000256" key="1">
    <source>
        <dbReference type="SAM" id="Phobius"/>
    </source>
</evidence>
<accession>A0A7X0P9N5</accession>
<feature type="domain" description="Chlorhexidine efflux transporter" evidence="2">
    <location>
        <begin position="21"/>
        <end position="83"/>
    </location>
</feature>
<dbReference type="InterPro" id="IPR058208">
    <property type="entry name" value="PACE"/>
</dbReference>